<reference evidence="1 2" key="1">
    <citation type="submission" date="2018-06" db="EMBL/GenBank/DDBJ databases">
        <title>Genomic Encyclopedia of Type Strains, Phase IV (KMG-IV): sequencing the most valuable type-strain genomes for metagenomic binning, comparative biology and taxonomic classification.</title>
        <authorList>
            <person name="Goeker M."/>
        </authorList>
    </citation>
    <scope>NUCLEOTIDE SEQUENCE [LARGE SCALE GENOMIC DNA]</scope>
    <source>
        <strain evidence="1 2">DSM 25532</strain>
    </source>
</reference>
<sequence>MRLTLQKERESWRMSDLDDFHLHLLRQVAEDASVADEAAHKRLFPPPIRAAQNDDDDEFLEDWKDFVADELEQQFAGDVGTVLADLDNVRQHRGIKEGQEPRHLLEIPLDHARAWFSALNQARLMLDQKFNLHPGGENEFRLFVTEEESGGIDVKDRLAVYMRYEFYAAIQEWLVQRAMKLP</sequence>
<dbReference type="EMBL" id="QNRR01000011">
    <property type="protein sequence ID" value="RBP38534.1"/>
    <property type="molecule type" value="Genomic_DNA"/>
</dbReference>
<comment type="caution">
    <text evidence="1">The sequence shown here is derived from an EMBL/GenBank/DDBJ whole genome shotgun (WGS) entry which is preliminary data.</text>
</comment>
<dbReference type="RefSeq" id="WP_113960992.1">
    <property type="nucleotide sequence ID" value="NZ_QNRR01000011.1"/>
</dbReference>
<accession>A0A366H8U7</accession>
<dbReference type="Pfam" id="PF09438">
    <property type="entry name" value="DUF2017"/>
    <property type="match status" value="1"/>
</dbReference>
<name>A0A366H8U7_9BACT</name>
<keyword evidence="2" id="KW-1185">Reference proteome</keyword>
<dbReference type="Proteomes" id="UP000253426">
    <property type="component" value="Unassembled WGS sequence"/>
</dbReference>
<protein>
    <submittedName>
        <fullName evidence="1">Uncharacterized protein DUF2017</fullName>
    </submittedName>
</protein>
<organism evidence="1 2">
    <name type="scientific">Roseimicrobium gellanilyticum</name>
    <dbReference type="NCBI Taxonomy" id="748857"/>
    <lineage>
        <taxon>Bacteria</taxon>
        <taxon>Pseudomonadati</taxon>
        <taxon>Verrucomicrobiota</taxon>
        <taxon>Verrucomicrobiia</taxon>
        <taxon>Verrucomicrobiales</taxon>
        <taxon>Verrucomicrobiaceae</taxon>
        <taxon>Roseimicrobium</taxon>
    </lineage>
</organism>
<evidence type="ECO:0000313" key="1">
    <source>
        <dbReference type="EMBL" id="RBP38534.1"/>
    </source>
</evidence>
<gene>
    <name evidence="1" type="ORF">DES53_11152</name>
</gene>
<proteinExistence type="predicted"/>
<dbReference type="InterPro" id="IPR018561">
    <property type="entry name" value="AosR"/>
</dbReference>
<evidence type="ECO:0000313" key="2">
    <source>
        <dbReference type="Proteomes" id="UP000253426"/>
    </source>
</evidence>
<dbReference type="AlphaFoldDB" id="A0A366H8U7"/>
<dbReference type="OrthoDB" id="195058at2"/>